<dbReference type="GO" id="GO:0016020">
    <property type="term" value="C:membrane"/>
    <property type="evidence" value="ECO:0007669"/>
    <property type="project" value="InterPro"/>
</dbReference>
<dbReference type="Proteomes" id="UP000887540">
    <property type="component" value="Unplaced"/>
</dbReference>
<dbReference type="Gene3D" id="1.20.58.390">
    <property type="entry name" value="Neurotransmitter-gated ion-channel transmembrane domain"/>
    <property type="match status" value="1"/>
</dbReference>
<reference evidence="3" key="1">
    <citation type="submission" date="2022-11" db="UniProtKB">
        <authorList>
            <consortium name="WormBaseParasite"/>
        </authorList>
    </citation>
    <scope>IDENTIFICATION</scope>
</reference>
<sequence>MTVLLGIVAGAMPKSNSIPLLGYYILSVIILCAIAVAVSMGFLAVGRKLVDDGRSPTPFIYRLALLNPKLLPKRKLSMDSFRHIQCYYQDYTEANGHQNGVNGVNGTLPYVKKKSNFQIEDLERIH</sequence>
<evidence type="ECO:0000256" key="1">
    <source>
        <dbReference type="SAM" id="Phobius"/>
    </source>
</evidence>
<protein>
    <submittedName>
        <fullName evidence="3">Uncharacterized protein</fullName>
    </submittedName>
</protein>
<keyword evidence="1" id="KW-1133">Transmembrane helix</keyword>
<keyword evidence="1" id="KW-0812">Transmembrane</keyword>
<accession>A0A914D6C7</accession>
<keyword evidence="2" id="KW-1185">Reference proteome</keyword>
<organism evidence="2 3">
    <name type="scientific">Acrobeloides nanus</name>
    <dbReference type="NCBI Taxonomy" id="290746"/>
    <lineage>
        <taxon>Eukaryota</taxon>
        <taxon>Metazoa</taxon>
        <taxon>Ecdysozoa</taxon>
        <taxon>Nematoda</taxon>
        <taxon>Chromadorea</taxon>
        <taxon>Rhabditida</taxon>
        <taxon>Tylenchina</taxon>
        <taxon>Cephalobomorpha</taxon>
        <taxon>Cephaloboidea</taxon>
        <taxon>Cephalobidae</taxon>
        <taxon>Acrobeloides</taxon>
    </lineage>
</organism>
<name>A0A914D6C7_9BILA</name>
<dbReference type="InterPro" id="IPR036719">
    <property type="entry name" value="Neuro-gated_channel_TM_sf"/>
</dbReference>
<dbReference type="GO" id="GO:0006811">
    <property type="term" value="P:monoatomic ion transport"/>
    <property type="evidence" value="ECO:0007669"/>
    <property type="project" value="InterPro"/>
</dbReference>
<evidence type="ECO:0000313" key="3">
    <source>
        <dbReference type="WBParaSite" id="ACRNAN_scaffold19250.g28659.t1"/>
    </source>
</evidence>
<dbReference type="InterPro" id="IPR038050">
    <property type="entry name" value="Neuro_actylchol_rec"/>
</dbReference>
<proteinExistence type="predicted"/>
<evidence type="ECO:0000313" key="2">
    <source>
        <dbReference type="Proteomes" id="UP000887540"/>
    </source>
</evidence>
<keyword evidence="1" id="KW-0472">Membrane</keyword>
<dbReference type="SUPFAM" id="SSF90112">
    <property type="entry name" value="Neurotransmitter-gated ion-channel transmembrane pore"/>
    <property type="match status" value="1"/>
</dbReference>
<feature type="transmembrane region" description="Helical" evidence="1">
    <location>
        <begin position="23"/>
        <end position="45"/>
    </location>
</feature>
<dbReference type="AlphaFoldDB" id="A0A914D6C7"/>
<dbReference type="WBParaSite" id="ACRNAN_scaffold19250.g28659.t1">
    <property type="protein sequence ID" value="ACRNAN_scaffold19250.g28659.t1"/>
    <property type="gene ID" value="ACRNAN_scaffold19250.g28659"/>
</dbReference>